<name>A0A058Z5C8_FONAL</name>
<dbReference type="Pfam" id="PF03416">
    <property type="entry name" value="Peptidase_C54"/>
    <property type="match status" value="1"/>
</dbReference>
<evidence type="ECO:0000256" key="9">
    <source>
        <dbReference type="ARBA" id="ARBA00023006"/>
    </source>
</evidence>
<dbReference type="eggNOG" id="KOG2674">
    <property type="taxonomic scope" value="Eukaryota"/>
</dbReference>
<proteinExistence type="inferred from homology"/>
<keyword evidence="6 11" id="KW-0378">Hydrolase</keyword>
<reference evidence="14" key="1">
    <citation type="submission" date="2013-04" db="EMBL/GenBank/DDBJ databases">
        <title>The Genome Sequence of Fonticula alba ATCC 38817.</title>
        <authorList>
            <consortium name="The Broad Institute Genomics Platform"/>
            <person name="Russ C."/>
            <person name="Cuomo C."/>
            <person name="Burger G."/>
            <person name="Gray M.W."/>
            <person name="Holland P.W.H."/>
            <person name="King N."/>
            <person name="Lang F.B.F."/>
            <person name="Roger A.J."/>
            <person name="Ruiz-Trillo I."/>
            <person name="Brown M."/>
            <person name="Walker B."/>
            <person name="Young S."/>
            <person name="Zeng Q."/>
            <person name="Gargeya S."/>
            <person name="Fitzgerald M."/>
            <person name="Haas B."/>
            <person name="Abouelleil A."/>
            <person name="Allen A.W."/>
            <person name="Alvarado L."/>
            <person name="Arachchi H.M."/>
            <person name="Berlin A.M."/>
            <person name="Chapman S.B."/>
            <person name="Gainer-Dewar J."/>
            <person name="Goldberg J."/>
            <person name="Griggs A."/>
            <person name="Gujja S."/>
            <person name="Hansen M."/>
            <person name="Howarth C."/>
            <person name="Imamovic A."/>
            <person name="Ireland A."/>
            <person name="Larimer J."/>
            <person name="McCowan C."/>
            <person name="Murphy C."/>
            <person name="Pearson M."/>
            <person name="Poon T.W."/>
            <person name="Priest M."/>
            <person name="Roberts A."/>
            <person name="Saif S."/>
            <person name="Shea T."/>
            <person name="Sisk P."/>
            <person name="Sykes S."/>
            <person name="Wortman J."/>
            <person name="Nusbaum C."/>
            <person name="Birren B."/>
        </authorList>
    </citation>
    <scope>NUCLEOTIDE SEQUENCE [LARGE SCALE GENOMIC DNA]</scope>
    <source>
        <strain evidence="14">ATCC 38817</strain>
    </source>
</reference>
<evidence type="ECO:0000256" key="6">
    <source>
        <dbReference type="ARBA" id="ARBA00022801"/>
    </source>
</evidence>
<evidence type="ECO:0000313" key="14">
    <source>
        <dbReference type="EMBL" id="KCV69336.1"/>
    </source>
</evidence>
<evidence type="ECO:0000256" key="7">
    <source>
        <dbReference type="ARBA" id="ARBA00022807"/>
    </source>
</evidence>
<dbReference type="AlphaFoldDB" id="A0A058Z5C8"/>
<dbReference type="InterPro" id="IPR046792">
    <property type="entry name" value="Peptidase_C54_cat"/>
</dbReference>
<dbReference type="GO" id="GO:0004197">
    <property type="term" value="F:cysteine-type endopeptidase activity"/>
    <property type="evidence" value="ECO:0007669"/>
    <property type="project" value="TreeGrafter"/>
</dbReference>
<dbReference type="GO" id="GO:0016485">
    <property type="term" value="P:protein processing"/>
    <property type="evidence" value="ECO:0007669"/>
    <property type="project" value="TreeGrafter"/>
</dbReference>
<dbReference type="Proteomes" id="UP000030693">
    <property type="component" value="Unassembled WGS sequence"/>
</dbReference>
<evidence type="ECO:0000256" key="2">
    <source>
        <dbReference type="ARBA" id="ARBA00010958"/>
    </source>
</evidence>
<dbReference type="OMA" id="TGFGCMI"/>
<evidence type="ECO:0000256" key="8">
    <source>
        <dbReference type="ARBA" id="ARBA00022927"/>
    </source>
</evidence>
<evidence type="ECO:0000259" key="13">
    <source>
        <dbReference type="Pfam" id="PF03416"/>
    </source>
</evidence>
<keyword evidence="8 11" id="KW-0653">Protein transport</keyword>
<feature type="region of interest" description="Disordered" evidence="12">
    <location>
        <begin position="38"/>
        <end position="73"/>
    </location>
</feature>
<dbReference type="STRING" id="691883.A0A058Z5C8"/>
<dbReference type="PANTHER" id="PTHR22624">
    <property type="entry name" value="CYSTEINE PROTEASE ATG4"/>
    <property type="match status" value="1"/>
</dbReference>
<keyword evidence="7" id="KW-0788">Thiol protease</keyword>
<comment type="catalytic activity">
    <reaction evidence="10">
        <text>[protein]-C-terminal L-amino acid-glycyl-phosphatidylethanolamide + H2O = [protein]-C-terminal L-amino acid-glycine + a 1,2-diacyl-sn-glycero-3-phosphoethanolamine</text>
        <dbReference type="Rhea" id="RHEA:67548"/>
        <dbReference type="Rhea" id="RHEA-COMP:17323"/>
        <dbReference type="Rhea" id="RHEA-COMP:17324"/>
        <dbReference type="ChEBI" id="CHEBI:15377"/>
        <dbReference type="ChEBI" id="CHEBI:64612"/>
        <dbReference type="ChEBI" id="CHEBI:172940"/>
        <dbReference type="ChEBI" id="CHEBI:172941"/>
    </reaction>
    <physiologicalReaction direction="left-to-right" evidence="10">
        <dbReference type="Rhea" id="RHEA:67549"/>
    </physiologicalReaction>
</comment>
<evidence type="ECO:0000256" key="10">
    <source>
        <dbReference type="ARBA" id="ARBA00029362"/>
    </source>
</evidence>
<dbReference type="RefSeq" id="XP_009495901.1">
    <property type="nucleotide sequence ID" value="XM_009497626.1"/>
</dbReference>
<keyword evidence="3" id="KW-0813">Transport</keyword>
<feature type="domain" description="Peptidase C54 catalytic" evidence="13">
    <location>
        <begin position="100"/>
        <end position="411"/>
    </location>
</feature>
<evidence type="ECO:0000256" key="4">
    <source>
        <dbReference type="ARBA" id="ARBA00022490"/>
    </source>
</evidence>
<dbReference type="EMBL" id="KB932206">
    <property type="protein sequence ID" value="KCV69336.1"/>
    <property type="molecule type" value="Genomic_DNA"/>
</dbReference>
<dbReference type="GO" id="GO:0000045">
    <property type="term" value="P:autophagosome assembly"/>
    <property type="evidence" value="ECO:0007669"/>
    <property type="project" value="TreeGrafter"/>
</dbReference>
<dbReference type="OrthoDB" id="2960936at2759"/>
<evidence type="ECO:0000256" key="5">
    <source>
        <dbReference type="ARBA" id="ARBA00022670"/>
    </source>
</evidence>
<dbReference type="SUPFAM" id="SSF54001">
    <property type="entry name" value="Cysteine proteinases"/>
    <property type="match status" value="1"/>
</dbReference>
<dbReference type="GO" id="GO:0005737">
    <property type="term" value="C:cytoplasm"/>
    <property type="evidence" value="ECO:0007669"/>
    <property type="project" value="UniProtKB-SubCell"/>
</dbReference>
<keyword evidence="9 11" id="KW-0072">Autophagy</keyword>
<dbReference type="GO" id="GO:0019786">
    <property type="term" value="F:protein-phosphatidylethanolamide deconjugating activity"/>
    <property type="evidence" value="ECO:0007669"/>
    <property type="project" value="InterPro"/>
</dbReference>
<dbReference type="GeneID" id="20528493"/>
<accession>A0A058Z5C8</accession>
<protein>
    <recommendedName>
        <fullName evidence="11">Cysteine protease</fullName>
        <ecNumber evidence="11">3.4.22.-</ecNumber>
    </recommendedName>
</protein>
<dbReference type="InterPro" id="IPR038765">
    <property type="entry name" value="Papain-like_cys_pep_sf"/>
</dbReference>
<dbReference type="EC" id="3.4.22.-" evidence="11"/>
<comment type="similarity">
    <text evidence="2 11">Belongs to the peptidase C54 family.</text>
</comment>
<dbReference type="PANTHER" id="PTHR22624:SF49">
    <property type="entry name" value="CYSTEINE PROTEASE"/>
    <property type="match status" value="1"/>
</dbReference>
<sequence length="460" mass="51534">MFRSAIMARDPPSNVASGTLLGKPFPFRIPFAPEAPSLDHQVGTPFESPALTHRPPRPESRDDDDDDSEGFSTIDVGQFQGRAAHAERMSILGCWNEYGQALRSLIWLSYRSGFQDANRTQRITDAGWGCMYRVIQMVLANTLRRRILGDDWRPGYNVEKTLRKYRQILALFADCHDSLDHRFAPFSMQALTSLAYSRSIPVNGWIGPHFASTLIRDLQPKQDCIRLKVYVGTEGTIIQSEVHALFEEDRQAMLALGVASRQSSSMDETISSTPVSPSPSGSLQAPIDVELPECGVLILLPLKPDLSCIRPDIFEHMKACLLMPQSMGIVGGRPNLAHFIVGMEGENFTFLDPHTTQVALKFPTELHSVPERYFSSYHTSAIQLLHYSKFDPNFAVAFYCATQRDFADLTDRLAERARHSPDFFLRVLAQAPPEENISIKVETSMDSSDDELLLLDINPT</sequence>
<keyword evidence="15" id="KW-1185">Reference proteome</keyword>
<keyword evidence="4 11" id="KW-0963">Cytoplasm</keyword>
<evidence type="ECO:0000256" key="3">
    <source>
        <dbReference type="ARBA" id="ARBA00022448"/>
    </source>
</evidence>
<dbReference type="InterPro" id="IPR005078">
    <property type="entry name" value="Peptidase_C54"/>
</dbReference>
<organism evidence="14">
    <name type="scientific">Fonticula alba</name>
    <name type="common">Slime mold</name>
    <dbReference type="NCBI Taxonomy" id="691883"/>
    <lineage>
        <taxon>Eukaryota</taxon>
        <taxon>Rotosphaerida</taxon>
        <taxon>Fonticulaceae</taxon>
        <taxon>Fonticula</taxon>
    </lineage>
</organism>
<evidence type="ECO:0000256" key="11">
    <source>
        <dbReference type="RuleBase" id="RU363115"/>
    </source>
</evidence>
<comment type="function">
    <text evidence="11">Cysteine protease that plays a key role in autophagy by mediating both proteolytic activation and delipidation of ATG8 family proteins.</text>
</comment>
<gene>
    <name evidence="14" type="ORF">H696_03768</name>
</gene>
<evidence type="ECO:0000256" key="1">
    <source>
        <dbReference type="ARBA" id="ARBA00004496"/>
    </source>
</evidence>
<evidence type="ECO:0000256" key="12">
    <source>
        <dbReference type="SAM" id="MobiDB-lite"/>
    </source>
</evidence>
<evidence type="ECO:0000313" key="15">
    <source>
        <dbReference type="Proteomes" id="UP000030693"/>
    </source>
</evidence>
<dbReference type="GO" id="GO:0000423">
    <property type="term" value="P:mitophagy"/>
    <property type="evidence" value="ECO:0007669"/>
    <property type="project" value="TreeGrafter"/>
</dbReference>
<dbReference type="GO" id="GO:0015031">
    <property type="term" value="P:protein transport"/>
    <property type="evidence" value="ECO:0007669"/>
    <property type="project" value="UniProtKB-KW"/>
</dbReference>
<comment type="subcellular location">
    <subcellularLocation>
        <location evidence="1 11">Cytoplasm</location>
    </subcellularLocation>
</comment>
<dbReference type="GO" id="GO:0035973">
    <property type="term" value="P:aggrephagy"/>
    <property type="evidence" value="ECO:0007669"/>
    <property type="project" value="TreeGrafter"/>
</dbReference>
<dbReference type="GO" id="GO:0034727">
    <property type="term" value="P:piecemeal microautophagy of the nucleus"/>
    <property type="evidence" value="ECO:0007669"/>
    <property type="project" value="TreeGrafter"/>
</dbReference>
<keyword evidence="5 11" id="KW-0645">Protease</keyword>